<proteinExistence type="predicted"/>
<feature type="compositionally biased region" description="Basic and acidic residues" evidence="1">
    <location>
        <begin position="122"/>
        <end position="133"/>
    </location>
</feature>
<gene>
    <name evidence="3" type="ORF">ABID12_003417</name>
</gene>
<evidence type="ECO:0000313" key="3">
    <source>
        <dbReference type="EMBL" id="MET3601459.1"/>
    </source>
</evidence>
<dbReference type="Proteomes" id="UP001549164">
    <property type="component" value="Unassembled WGS sequence"/>
</dbReference>
<feature type="transmembrane region" description="Helical" evidence="2">
    <location>
        <begin position="186"/>
        <end position="208"/>
    </location>
</feature>
<reference evidence="3 4" key="1">
    <citation type="submission" date="2024-06" db="EMBL/GenBank/DDBJ databases">
        <title>Genomic Encyclopedia of Type Strains, Phase IV (KMG-IV): sequencing the most valuable type-strain genomes for metagenomic binning, comparative biology and taxonomic classification.</title>
        <authorList>
            <person name="Goeker M."/>
        </authorList>
    </citation>
    <scope>NUCLEOTIDE SEQUENCE [LARGE SCALE GENOMIC DNA]</scope>
    <source>
        <strain evidence="3 4">DSM 28102</strain>
    </source>
</reference>
<evidence type="ECO:0000256" key="2">
    <source>
        <dbReference type="SAM" id="Phobius"/>
    </source>
</evidence>
<feature type="transmembrane region" description="Helical" evidence="2">
    <location>
        <begin position="334"/>
        <end position="353"/>
    </location>
</feature>
<feature type="compositionally biased region" description="Basic and acidic residues" evidence="1">
    <location>
        <begin position="71"/>
        <end position="100"/>
    </location>
</feature>
<feature type="compositionally biased region" description="Basic and acidic residues" evidence="1">
    <location>
        <begin position="7"/>
        <end position="61"/>
    </location>
</feature>
<feature type="region of interest" description="Disordered" evidence="1">
    <location>
        <begin position="1"/>
        <end position="155"/>
    </location>
</feature>
<name>A0ABV2IEW3_9HYPH</name>
<comment type="caution">
    <text evidence="3">The sequence shown here is derived from an EMBL/GenBank/DDBJ whole genome shotgun (WGS) entry which is preliminary data.</text>
</comment>
<sequence length="480" mass="52689">MTRPPRSIRDPRLEEERLQRQREEERRRAEARAREERLLEARILEERRREEIRVHETEAARKRQMQQEAAARQKEQEQQRATEAKAAREKAEAERVERQARMQRPPTPPTPPADGRPPLPRAEARKTPLDDKPAPTQRTPQARPATAKAGDAVSAARRNIKKPLIAGSGSRKPTPIVPPSNVQSRALMAVIAIMAFLACLTLGGVSMVRATAASWQGGISREVTIQIKPAEGRDMNQALLNARDVALQFVGTIDGQVVDEAATERLLEPWLGTGLDFDELPVPRLVIVTIDENNPPDFAAMADALQSVVPGAYLDDHRAWVDRLSAMADATTTIGASVMALVFSAMVLTVVFATRGALSGSRDIVEVLHFVGAEGSFVARQFQNHFLNVALKGAFLGGALACLFFVIARFWQGRFLATPGADQATALFGSISIGWGAYAGILLTIVIIAALTTLTARLTVIRTIREIDHIRSDPERTDSL</sequence>
<keyword evidence="2" id="KW-0472">Membrane</keyword>
<keyword evidence="3" id="KW-0131">Cell cycle</keyword>
<organism evidence="3 4">
    <name type="scientific">Martelella mangrovi</name>
    <dbReference type="NCBI Taxonomy" id="1397477"/>
    <lineage>
        <taxon>Bacteria</taxon>
        <taxon>Pseudomonadati</taxon>
        <taxon>Pseudomonadota</taxon>
        <taxon>Alphaproteobacteria</taxon>
        <taxon>Hyphomicrobiales</taxon>
        <taxon>Aurantimonadaceae</taxon>
        <taxon>Martelella</taxon>
    </lineage>
</organism>
<dbReference type="GO" id="GO:0051301">
    <property type="term" value="P:cell division"/>
    <property type="evidence" value="ECO:0007669"/>
    <property type="project" value="UniProtKB-KW"/>
</dbReference>
<keyword evidence="4" id="KW-1185">Reference proteome</keyword>
<dbReference type="PANTHER" id="PTHR47755">
    <property type="entry name" value="CELL DIVISION PROTEIN FTSX"/>
    <property type="match status" value="1"/>
</dbReference>
<keyword evidence="2" id="KW-1133">Transmembrane helix</keyword>
<dbReference type="InterPro" id="IPR004513">
    <property type="entry name" value="FtsX"/>
</dbReference>
<dbReference type="PANTHER" id="PTHR47755:SF1">
    <property type="entry name" value="CELL DIVISION PROTEIN FTSX"/>
    <property type="match status" value="1"/>
</dbReference>
<feature type="compositionally biased region" description="Pro residues" evidence="1">
    <location>
        <begin position="105"/>
        <end position="120"/>
    </location>
</feature>
<feature type="transmembrane region" description="Helical" evidence="2">
    <location>
        <begin position="389"/>
        <end position="411"/>
    </location>
</feature>
<keyword evidence="2" id="KW-0812">Transmembrane</keyword>
<evidence type="ECO:0000313" key="4">
    <source>
        <dbReference type="Proteomes" id="UP001549164"/>
    </source>
</evidence>
<protein>
    <submittedName>
        <fullName evidence="3">Cell division transport system permease protein</fullName>
    </submittedName>
</protein>
<dbReference type="EMBL" id="JBEPLY010000013">
    <property type="protein sequence ID" value="MET3601459.1"/>
    <property type="molecule type" value="Genomic_DNA"/>
</dbReference>
<evidence type="ECO:0000256" key="1">
    <source>
        <dbReference type="SAM" id="MobiDB-lite"/>
    </source>
</evidence>
<keyword evidence="3" id="KW-0132">Cell division</keyword>
<accession>A0ABV2IEW3</accession>
<feature type="transmembrane region" description="Helical" evidence="2">
    <location>
        <begin position="431"/>
        <end position="456"/>
    </location>
</feature>